<dbReference type="EMBL" id="MTEJ01000163">
    <property type="protein sequence ID" value="OQX08833.1"/>
    <property type="molecule type" value="Genomic_DNA"/>
</dbReference>
<protein>
    <submittedName>
        <fullName evidence="1">Uncharacterized protein</fullName>
    </submittedName>
</protein>
<dbReference type="AlphaFoldDB" id="A0A1Y1QLV0"/>
<evidence type="ECO:0000313" key="2">
    <source>
        <dbReference type="Proteomes" id="UP000192491"/>
    </source>
</evidence>
<organism evidence="1 2">
    <name type="scientific">Thiothrix lacustris</name>
    <dbReference type="NCBI Taxonomy" id="525917"/>
    <lineage>
        <taxon>Bacteria</taxon>
        <taxon>Pseudomonadati</taxon>
        <taxon>Pseudomonadota</taxon>
        <taxon>Gammaproteobacteria</taxon>
        <taxon>Thiotrichales</taxon>
        <taxon>Thiotrichaceae</taxon>
        <taxon>Thiothrix</taxon>
    </lineage>
</organism>
<evidence type="ECO:0000313" key="1">
    <source>
        <dbReference type="EMBL" id="OQX08833.1"/>
    </source>
</evidence>
<dbReference type="InterPro" id="IPR011990">
    <property type="entry name" value="TPR-like_helical_dom_sf"/>
</dbReference>
<gene>
    <name evidence="1" type="ORF">BWK73_24345</name>
</gene>
<name>A0A1Y1QLV0_9GAMM</name>
<comment type="caution">
    <text evidence="1">The sequence shown here is derived from an EMBL/GenBank/DDBJ whole genome shotgun (WGS) entry which is preliminary data.</text>
</comment>
<sequence>MSNKERLLTPLHLLLALGVGGGVLHTLYPDSETVLKTADAQHLKTALSNPLQTAYARTLVAPNVEPVPLLQLATSLSAQHAWEASENLLTKLPGGLNPQLTQQTEKLHLLNRLDAYYADNSTHNKQAVQTQLKVLATYPQWNTITRTHLAKYSLDFGLPAQAIQHYAQLAQQDPSQTQQWLILTATTADNAGLWDTAADYWQRVHDLNPTKLNVYTYHWLESAIKAGRNTEATNYLYTLVDHLPETSSDLQRLAHLSLKLGKPALASTIYQQLANVDPESAQTWHEKAAHWSQTVGAYHLAANALTKAHNLSNDEAERLSLQYRSIDLWVTAQQPHKAALALKPLLDNKRATHLTLPHCLQVAYLAEKQQQHALASTLWTWVLAHSDDRKLWQHVALWQESRKQYTQALATWQQIETRFGVSQQTTLMRIQVLWRAEKHQQALRLARQGGKSLYKTANRYQRSILTELNKRRNNA</sequence>
<proteinExistence type="predicted"/>
<dbReference type="SUPFAM" id="SSF48452">
    <property type="entry name" value="TPR-like"/>
    <property type="match status" value="2"/>
</dbReference>
<dbReference type="Gene3D" id="1.25.40.10">
    <property type="entry name" value="Tetratricopeptide repeat domain"/>
    <property type="match status" value="1"/>
</dbReference>
<reference evidence="1 2" key="1">
    <citation type="submission" date="2017-01" db="EMBL/GenBank/DDBJ databases">
        <title>Novel large sulfur bacteria in the metagenomes of groundwater-fed chemosynthetic microbial mats in the Lake Huron basin.</title>
        <authorList>
            <person name="Sharrar A.M."/>
            <person name="Flood B.E."/>
            <person name="Bailey J.V."/>
            <person name="Jones D.S."/>
            <person name="Biddanda B."/>
            <person name="Ruberg S.A."/>
            <person name="Marcus D.N."/>
            <person name="Dick G.J."/>
        </authorList>
    </citation>
    <scope>NUCLEOTIDE SEQUENCE [LARGE SCALE GENOMIC DNA]</scope>
    <source>
        <strain evidence="1">A8</strain>
    </source>
</reference>
<accession>A0A1Y1QLV0</accession>
<dbReference type="Proteomes" id="UP000192491">
    <property type="component" value="Unassembled WGS sequence"/>
</dbReference>